<keyword evidence="6" id="KW-0539">Nucleus</keyword>
<dbReference type="InterPro" id="IPR016177">
    <property type="entry name" value="DNA-bd_dom_sf"/>
</dbReference>
<name>A0A8T0HYF6_CERPU</name>
<dbReference type="SUPFAM" id="SSF54171">
    <property type="entry name" value="DNA-binding domain"/>
    <property type="match status" value="1"/>
</dbReference>
<dbReference type="SMART" id="SM00380">
    <property type="entry name" value="AP2"/>
    <property type="match status" value="1"/>
</dbReference>
<dbReference type="Gene3D" id="3.30.730.10">
    <property type="entry name" value="AP2/ERF domain"/>
    <property type="match status" value="1"/>
</dbReference>
<keyword evidence="2" id="KW-0805">Transcription regulation</keyword>
<dbReference type="GO" id="GO:0005634">
    <property type="term" value="C:nucleus"/>
    <property type="evidence" value="ECO:0007669"/>
    <property type="project" value="UniProtKB-SubCell"/>
</dbReference>
<dbReference type="Proteomes" id="UP000822688">
    <property type="component" value="Chromosome 5"/>
</dbReference>
<reference evidence="9" key="1">
    <citation type="submission" date="2020-06" db="EMBL/GenBank/DDBJ databases">
        <title>WGS assembly of Ceratodon purpureus strain R40.</title>
        <authorList>
            <person name="Carey S.B."/>
            <person name="Jenkins J."/>
            <person name="Shu S."/>
            <person name="Lovell J.T."/>
            <person name="Sreedasyam A."/>
            <person name="Maumus F."/>
            <person name="Tiley G.P."/>
            <person name="Fernandez-Pozo N."/>
            <person name="Barry K."/>
            <person name="Chen C."/>
            <person name="Wang M."/>
            <person name="Lipzen A."/>
            <person name="Daum C."/>
            <person name="Saski C.A."/>
            <person name="Payton A.C."/>
            <person name="Mcbreen J.C."/>
            <person name="Conrad R.E."/>
            <person name="Kollar L.M."/>
            <person name="Olsson S."/>
            <person name="Huttunen S."/>
            <person name="Landis J.B."/>
            <person name="Wickett N.J."/>
            <person name="Johnson M.G."/>
            <person name="Rensing S.A."/>
            <person name="Grimwood J."/>
            <person name="Schmutz J."/>
            <person name="Mcdaniel S.F."/>
        </authorList>
    </citation>
    <scope>NUCLEOTIDE SEQUENCE</scope>
    <source>
        <strain evidence="9">R40</strain>
    </source>
</reference>
<accession>A0A8T0HYF6</accession>
<gene>
    <name evidence="9" type="ORF">KC19_5G062700</name>
</gene>
<evidence type="ECO:0000256" key="3">
    <source>
        <dbReference type="ARBA" id="ARBA00023125"/>
    </source>
</evidence>
<comment type="caution">
    <text evidence="9">The sequence shown here is derived from an EMBL/GenBank/DDBJ whole genome shotgun (WGS) entry which is preliminary data.</text>
</comment>
<dbReference type="GO" id="GO:0003700">
    <property type="term" value="F:DNA-binding transcription factor activity"/>
    <property type="evidence" value="ECO:0007669"/>
    <property type="project" value="InterPro"/>
</dbReference>
<dbReference type="CDD" id="cd00018">
    <property type="entry name" value="AP2"/>
    <property type="match status" value="1"/>
</dbReference>
<evidence type="ECO:0000313" key="9">
    <source>
        <dbReference type="EMBL" id="KAG0576202.1"/>
    </source>
</evidence>
<dbReference type="InterPro" id="IPR051032">
    <property type="entry name" value="AP2/ERF_TF_ERF_subfamily"/>
</dbReference>
<comment type="subcellular location">
    <subcellularLocation>
        <location evidence="1">Nucleus</location>
    </subcellularLocation>
</comment>
<dbReference type="Pfam" id="PF00847">
    <property type="entry name" value="AP2"/>
    <property type="match status" value="1"/>
</dbReference>
<sequence>MVEKSRNGGSLRVKRGGHLLGALKKAKKSSFKVSTESPPSAYRGVRMRAWGKWVTEIRDPSNKARIWLGSFTTAEMAARAYDAAVVCLKGPSAPELNFPNSLPRYIPESRSPKDIQAAAAAAAVASVPAATPLAVGAGGGGAAAHAKQVDMENFNGTQFETEFETQRDEWLNLRRTFSGIPALQEEMEFRELENDSAWEPERESTSSVTMEDWIQKEFGDDGGESDLFQDVLKQAEFCVDMAESSSCAFAQHEEHFALNVASQDSIGYDANLWCFV</sequence>
<protein>
    <recommendedName>
        <fullName evidence="8">AP2/ERF domain-containing protein</fullName>
    </recommendedName>
</protein>
<dbReference type="PANTHER" id="PTHR31985">
    <property type="entry name" value="ETHYLENE-RESPONSIVE TRANSCRIPTION FACTOR ERF042-RELATED"/>
    <property type="match status" value="1"/>
</dbReference>
<evidence type="ECO:0000256" key="4">
    <source>
        <dbReference type="ARBA" id="ARBA00023159"/>
    </source>
</evidence>
<dbReference type="InterPro" id="IPR001471">
    <property type="entry name" value="AP2/ERF_dom"/>
</dbReference>
<keyword evidence="4" id="KW-0010">Activator</keyword>
<dbReference type="PANTHER" id="PTHR31985:SF312">
    <property type="entry name" value="AP2_ERF DOMAIN-CONTAINING PROTEIN"/>
    <property type="match status" value="1"/>
</dbReference>
<dbReference type="EMBL" id="CM026425">
    <property type="protein sequence ID" value="KAG0576202.1"/>
    <property type="molecule type" value="Genomic_DNA"/>
</dbReference>
<evidence type="ECO:0000256" key="6">
    <source>
        <dbReference type="ARBA" id="ARBA00023242"/>
    </source>
</evidence>
<dbReference type="AlphaFoldDB" id="A0A8T0HYF6"/>
<keyword evidence="5" id="KW-0804">Transcription</keyword>
<dbReference type="InterPro" id="IPR036955">
    <property type="entry name" value="AP2/ERF_dom_sf"/>
</dbReference>
<dbReference type="PROSITE" id="PS51032">
    <property type="entry name" value="AP2_ERF"/>
    <property type="match status" value="1"/>
</dbReference>
<evidence type="ECO:0000256" key="7">
    <source>
        <dbReference type="ARBA" id="ARBA00024343"/>
    </source>
</evidence>
<dbReference type="FunFam" id="3.30.730.10:FF:000001">
    <property type="entry name" value="Ethylene-responsive transcription factor 2"/>
    <property type="match status" value="1"/>
</dbReference>
<feature type="domain" description="AP2/ERF" evidence="8">
    <location>
        <begin position="41"/>
        <end position="99"/>
    </location>
</feature>
<keyword evidence="3" id="KW-0238">DNA-binding</keyword>
<evidence type="ECO:0000313" key="10">
    <source>
        <dbReference type="Proteomes" id="UP000822688"/>
    </source>
</evidence>
<dbReference type="PRINTS" id="PR00367">
    <property type="entry name" value="ETHRSPELEMNT"/>
</dbReference>
<evidence type="ECO:0000256" key="5">
    <source>
        <dbReference type="ARBA" id="ARBA00023163"/>
    </source>
</evidence>
<comment type="similarity">
    <text evidence="7">Belongs to the AP2/ERF transcription factor family. ERF subfamily.</text>
</comment>
<evidence type="ECO:0000259" key="8">
    <source>
        <dbReference type="PROSITE" id="PS51032"/>
    </source>
</evidence>
<organism evidence="9 10">
    <name type="scientific">Ceratodon purpureus</name>
    <name type="common">Fire moss</name>
    <name type="synonym">Dicranum purpureum</name>
    <dbReference type="NCBI Taxonomy" id="3225"/>
    <lineage>
        <taxon>Eukaryota</taxon>
        <taxon>Viridiplantae</taxon>
        <taxon>Streptophyta</taxon>
        <taxon>Embryophyta</taxon>
        <taxon>Bryophyta</taxon>
        <taxon>Bryophytina</taxon>
        <taxon>Bryopsida</taxon>
        <taxon>Dicranidae</taxon>
        <taxon>Pseudoditrichales</taxon>
        <taxon>Ditrichaceae</taxon>
        <taxon>Ceratodon</taxon>
    </lineage>
</organism>
<evidence type="ECO:0000256" key="2">
    <source>
        <dbReference type="ARBA" id="ARBA00023015"/>
    </source>
</evidence>
<keyword evidence="10" id="KW-1185">Reference proteome</keyword>
<evidence type="ECO:0000256" key="1">
    <source>
        <dbReference type="ARBA" id="ARBA00004123"/>
    </source>
</evidence>
<dbReference type="GO" id="GO:0003677">
    <property type="term" value="F:DNA binding"/>
    <property type="evidence" value="ECO:0007669"/>
    <property type="project" value="UniProtKB-KW"/>
</dbReference>
<proteinExistence type="inferred from homology"/>